<organism evidence="12 13">
    <name type="scientific">Commensalibacter intestini</name>
    <dbReference type="NCBI Taxonomy" id="479936"/>
    <lineage>
        <taxon>Bacteria</taxon>
        <taxon>Pseudomonadati</taxon>
        <taxon>Pseudomonadota</taxon>
        <taxon>Alphaproteobacteria</taxon>
        <taxon>Acetobacterales</taxon>
        <taxon>Acetobacteraceae</taxon>
    </lineage>
</organism>
<protein>
    <recommendedName>
        <fullName evidence="3 9">DNA repair protein RecN</fullName>
    </recommendedName>
    <alternativeName>
        <fullName evidence="8 9">Recombination protein N</fullName>
    </alternativeName>
</protein>
<comment type="function">
    <text evidence="1 9">May be involved in recombinational repair of damaged DNA.</text>
</comment>
<reference evidence="13" key="1">
    <citation type="submission" date="2014-06" db="EMBL/GenBank/DDBJ databases">
        <authorList>
            <person name="Winans N.J."/>
            <person name="Newell P.D."/>
            <person name="Douglas A.E."/>
        </authorList>
    </citation>
    <scope>NUCLEOTIDE SEQUENCE [LARGE SCALE GENOMIC DNA]</scope>
    <source>
        <strain evidence="13">DmL_052</strain>
    </source>
</reference>
<dbReference type="PIRSF" id="PIRSF003128">
    <property type="entry name" value="RecN"/>
    <property type="match status" value="1"/>
</dbReference>
<keyword evidence="5 9" id="KW-0227">DNA damage</keyword>
<keyword evidence="6" id="KW-0067">ATP-binding</keyword>
<dbReference type="Proteomes" id="UP000194946">
    <property type="component" value="Unassembled WGS sequence"/>
</dbReference>
<comment type="caution">
    <text evidence="12">The sequence shown here is derived from an EMBL/GenBank/DDBJ whole genome shotgun (WGS) entry which is preliminary data.</text>
</comment>
<dbReference type="GO" id="GO:0006281">
    <property type="term" value="P:DNA repair"/>
    <property type="evidence" value="ECO:0007669"/>
    <property type="project" value="UniProtKB-KW"/>
</dbReference>
<evidence type="ECO:0000256" key="8">
    <source>
        <dbReference type="ARBA" id="ARBA00033408"/>
    </source>
</evidence>
<comment type="similarity">
    <text evidence="2 9">Belongs to the RecN family.</text>
</comment>
<sequence length="573" mass="62943">MLTQLSIRNVVLIEKLDLFFNRGLTVFTGETGAGKSILLDSLGLALGERASSSLVRVGTNQATVTACFEIPLSHPIYKQLEEQGFEASDLADAALVIRRIIAADGRSRAYINDQPVSLSFLKEISQNLVEMQGQHEQVGLMDPRGHLSILDNFGVSTTLLQKIKLLYSKWIEATAKLSALKATIEATAHEEEWLRESVEELKQLAPQGDEELDLVEKRKNLQQDERRQEALTSALTILSPQDRRAFQPAQALLNASKSLQKLLPSSFDEQTELSSTDQAVQEALEAIIRSEEALGEAENILNHIINDIQLDPQLLDDIEERLFTLRAAGRKYGVNIDELSSLLQDFETRLLNLDLGNHQIQELEQEVATCRAAFEEAAEKLSADRQKIAKKLETAITQELTPLKLDRAKFFVSITPLSSDAWNHTGKDQVQFLIATNPGVPPAPLNKAASGGELSRLLLALKVVLSQQSTLSALVFDEIDSGVGGSTATAIGDRLHRVAQNLQVFVVTHSPQVAASGDTQLKISKTIEKGVTLTHTKQLSAEERREEIARMLAGNHVTDAARAAADSLLHRSN</sequence>
<dbReference type="PANTHER" id="PTHR11059">
    <property type="entry name" value="DNA REPAIR PROTEIN RECN"/>
    <property type="match status" value="1"/>
</dbReference>
<dbReference type="NCBIfam" id="TIGR00634">
    <property type="entry name" value="recN"/>
    <property type="match status" value="1"/>
</dbReference>
<evidence type="ECO:0000256" key="9">
    <source>
        <dbReference type="PIRNR" id="PIRNR003128"/>
    </source>
</evidence>
<evidence type="ECO:0000256" key="3">
    <source>
        <dbReference type="ARBA" id="ARBA00021315"/>
    </source>
</evidence>
<dbReference type="GO" id="GO:0006310">
    <property type="term" value="P:DNA recombination"/>
    <property type="evidence" value="ECO:0007669"/>
    <property type="project" value="InterPro"/>
</dbReference>
<dbReference type="Gene3D" id="3.40.50.300">
    <property type="entry name" value="P-loop containing nucleotide triphosphate hydrolases"/>
    <property type="match status" value="2"/>
</dbReference>
<evidence type="ECO:0000256" key="10">
    <source>
        <dbReference type="SAM" id="Coils"/>
    </source>
</evidence>
<dbReference type="InterPro" id="IPR027417">
    <property type="entry name" value="P-loop_NTPase"/>
</dbReference>
<evidence type="ECO:0000256" key="7">
    <source>
        <dbReference type="ARBA" id="ARBA00023204"/>
    </source>
</evidence>
<name>A0A251ZUX0_9PROT</name>
<evidence type="ECO:0000313" key="13">
    <source>
        <dbReference type="Proteomes" id="UP000194946"/>
    </source>
</evidence>
<keyword evidence="13" id="KW-1185">Reference proteome</keyword>
<keyword evidence="4" id="KW-0547">Nucleotide-binding</keyword>
<gene>
    <name evidence="12" type="ORF">HK18_10510</name>
</gene>
<evidence type="ECO:0000259" key="11">
    <source>
        <dbReference type="Pfam" id="PF02463"/>
    </source>
</evidence>
<proteinExistence type="inferred from homology"/>
<dbReference type="CDD" id="cd03241">
    <property type="entry name" value="ABC_RecN"/>
    <property type="match status" value="2"/>
</dbReference>
<keyword evidence="7 9" id="KW-0234">DNA repair</keyword>
<keyword evidence="10" id="KW-0175">Coiled coil</keyword>
<dbReference type="AlphaFoldDB" id="A0A251ZUX0"/>
<dbReference type="InterPro" id="IPR004604">
    <property type="entry name" value="DNA_recomb/repair_RecN"/>
</dbReference>
<dbReference type="PANTHER" id="PTHR11059:SF0">
    <property type="entry name" value="DNA REPAIR PROTEIN RECN"/>
    <property type="match status" value="1"/>
</dbReference>
<feature type="domain" description="RecF/RecN/SMC N-terminal" evidence="11">
    <location>
        <begin position="2"/>
        <end position="526"/>
    </location>
</feature>
<dbReference type="GO" id="GO:0005524">
    <property type="term" value="F:ATP binding"/>
    <property type="evidence" value="ECO:0007669"/>
    <property type="project" value="UniProtKB-KW"/>
</dbReference>
<feature type="coiled-coil region" evidence="10">
    <location>
        <begin position="360"/>
        <end position="391"/>
    </location>
</feature>
<dbReference type="SUPFAM" id="SSF52540">
    <property type="entry name" value="P-loop containing nucleoside triphosphate hydrolases"/>
    <property type="match status" value="2"/>
</dbReference>
<evidence type="ECO:0000256" key="2">
    <source>
        <dbReference type="ARBA" id="ARBA00009441"/>
    </source>
</evidence>
<accession>A0A251ZUX0</accession>
<evidence type="ECO:0000256" key="1">
    <source>
        <dbReference type="ARBA" id="ARBA00003618"/>
    </source>
</evidence>
<evidence type="ECO:0000256" key="4">
    <source>
        <dbReference type="ARBA" id="ARBA00022741"/>
    </source>
</evidence>
<dbReference type="GO" id="GO:0043590">
    <property type="term" value="C:bacterial nucleoid"/>
    <property type="evidence" value="ECO:0007669"/>
    <property type="project" value="TreeGrafter"/>
</dbReference>
<dbReference type="FunFam" id="3.40.50.300:FF:000356">
    <property type="entry name" value="DNA repair protein RecN"/>
    <property type="match status" value="1"/>
</dbReference>
<dbReference type="RefSeq" id="WP_086632421.1">
    <property type="nucleotide sequence ID" value="NZ_JOPB01000007.1"/>
</dbReference>
<dbReference type="GO" id="GO:0009432">
    <property type="term" value="P:SOS response"/>
    <property type="evidence" value="ECO:0007669"/>
    <property type="project" value="TreeGrafter"/>
</dbReference>
<dbReference type="Pfam" id="PF02463">
    <property type="entry name" value="SMC_N"/>
    <property type="match status" value="1"/>
</dbReference>
<dbReference type="InterPro" id="IPR003395">
    <property type="entry name" value="RecF/RecN/SMC_N"/>
</dbReference>
<evidence type="ECO:0000256" key="5">
    <source>
        <dbReference type="ARBA" id="ARBA00022763"/>
    </source>
</evidence>
<dbReference type="EMBL" id="JOPB01000007">
    <property type="protein sequence ID" value="OUI78443.1"/>
    <property type="molecule type" value="Genomic_DNA"/>
</dbReference>
<evidence type="ECO:0000313" key="12">
    <source>
        <dbReference type="EMBL" id="OUI78443.1"/>
    </source>
</evidence>
<evidence type="ECO:0000256" key="6">
    <source>
        <dbReference type="ARBA" id="ARBA00022840"/>
    </source>
</evidence>